<evidence type="ECO:0000256" key="1">
    <source>
        <dbReference type="SAM" id="SignalP"/>
    </source>
</evidence>
<dbReference type="OrthoDB" id="1151536at2"/>
<proteinExistence type="predicted"/>
<organism evidence="2 3">
    <name type="scientific">Capnocytophaga canis</name>
    <dbReference type="NCBI Taxonomy" id="1848903"/>
    <lineage>
        <taxon>Bacteria</taxon>
        <taxon>Pseudomonadati</taxon>
        <taxon>Bacteroidota</taxon>
        <taxon>Flavobacteriia</taxon>
        <taxon>Flavobacteriales</taxon>
        <taxon>Flavobacteriaceae</taxon>
        <taxon>Capnocytophaga</taxon>
    </lineage>
</organism>
<sequence length="718" mass="81247">MSCLEKINIAFICTFLFMVAPPLLAQCNTGTQVGDVVTPYWREQNGFDEGVPIPNISSGQYALVNVIKGVQYEINAFRIRICRNGGGEHSIDSSNWVPASTRFTADFSGQVRVYYTSPGTGRNIVIKIIGGINSADNQETPPNQDNRWRTHFYREMNNFTNYLGYKDYDNHSFNEYRYPLGDATPIEVRSQGTVRAGILRYFTARSLMQNTFFSGFYYVKLGADDGTRLFINNEKVYDRWNPAGDYFIKIQVIKLSKGDQLKYEYFNNNIPLQYIFEIDPVADKIIENKTLTSSNGEKICIEETTTLDGDSFREVLPNIFTNPTYQWYYAKSLTGTKQPIGGNTRNYEVNTNTPPFNNPTGGIYYFFREARITINNIGVAPKTESIMSDPIQLEIIRKLNINVNPNKKSFCQGGNDAYIRVEITNHTQPPFTFRYKINGLEYSHVSNNRIFTIPINTSQAGTFKYDYVSITDGNGCTTKIHRADNINIIAPPTAVFSQLNTNLCLIHSEVDVMNITSLTGGFPPFQVSVKITNLQNSQVKTTVYNSVPPHQNIKIYHTPNEIGSFKYEIIALSNKRNCTTTYTDKSFIVTVTAPSIAPPENLTWCLPYVVSAVYNESNGHTDVSGNRYVLPIGNTDLDVNINPVPCCPTPNLKWTINNDLSNVRTGQPSAFMGEIAFENDTSTDKTYNITYWLECNGQKYNYVTRQIRITPRPIVEFN</sequence>
<gene>
    <name evidence="2" type="ORF">CCAND93_1500003</name>
</gene>
<dbReference type="EMBL" id="CDOL01000058">
    <property type="protein sequence ID" value="CEN51257.1"/>
    <property type="molecule type" value="Genomic_DNA"/>
</dbReference>
<feature type="signal peptide" evidence="1">
    <location>
        <begin position="1"/>
        <end position="25"/>
    </location>
</feature>
<name>A0A0B7IMN6_9FLAO</name>
<evidence type="ECO:0000313" key="3">
    <source>
        <dbReference type="Proteomes" id="UP000038200"/>
    </source>
</evidence>
<evidence type="ECO:0008006" key="4">
    <source>
        <dbReference type="Google" id="ProtNLM"/>
    </source>
</evidence>
<feature type="chain" id="PRO_5002133126" description="PA14 domain-containing protein" evidence="1">
    <location>
        <begin position="26"/>
        <end position="718"/>
    </location>
</feature>
<dbReference type="RefSeq" id="WP_042006024.1">
    <property type="nucleotide sequence ID" value="NZ_CDOL01000058.1"/>
</dbReference>
<reference evidence="2 3" key="1">
    <citation type="submission" date="2015-01" db="EMBL/GenBank/DDBJ databases">
        <authorList>
            <person name="Xiang T."/>
            <person name="Song Y."/>
            <person name="Huang L."/>
            <person name="Wang B."/>
            <person name="Wu P."/>
        </authorList>
    </citation>
    <scope>NUCLEOTIDE SEQUENCE [LARGE SCALE GENOMIC DNA]</scope>
    <source>
        <strain evidence="2 3">CcD93</strain>
    </source>
</reference>
<protein>
    <recommendedName>
        <fullName evidence="4">PA14 domain-containing protein</fullName>
    </recommendedName>
</protein>
<dbReference type="SUPFAM" id="SSF56988">
    <property type="entry name" value="Anthrax protective antigen"/>
    <property type="match status" value="1"/>
</dbReference>
<accession>A0A0B7IMN6</accession>
<dbReference type="Proteomes" id="UP000038200">
    <property type="component" value="Unassembled WGS sequence"/>
</dbReference>
<evidence type="ECO:0000313" key="2">
    <source>
        <dbReference type="EMBL" id="CEN51257.1"/>
    </source>
</evidence>
<dbReference type="AlphaFoldDB" id="A0A0B7IMN6"/>
<keyword evidence="1" id="KW-0732">Signal</keyword>